<protein>
    <submittedName>
        <fullName evidence="2">Uncharacterized protein</fullName>
    </submittedName>
</protein>
<name>A0A7X5XWK0_9SPHN</name>
<feature type="chain" id="PRO_5031558915" evidence="1">
    <location>
        <begin position="25"/>
        <end position="225"/>
    </location>
</feature>
<dbReference type="AlphaFoldDB" id="A0A7X5XWK0"/>
<comment type="caution">
    <text evidence="2">The sequence shown here is derived from an EMBL/GenBank/DDBJ whole genome shotgun (WGS) entry which is preliminary data.</text>
</comment>
<dbReference type="Proteomes" id="UP000531251">
    <property type="component" value="Unassembled WGS sequence"/>
</dbReference>
<accession>A0A7X5XWK0</accession>
<feature type="signal peptide" evidence="1">
    <location>
        <begin position="1"/>
        <end position="24"/>
    </location>
</feature>
<keyword evidence="3" id="KW-1185">Reference proteome</keyword>
<dbReference type="RefSeq" id="WP_125977934.1">
    <property type="nucleotide sequence ID" value="NZ_BAAADY010000021.1"/>
</dbReference>
<proteinExistence type="predicted"/>
<evidence type="ECO:0000313" key="3">
    <source>
        <dbReference type="Proteomes" id="UP000531251"/>
    </source>
</evidence>
<dbReference type="EMBL" id="JAATJB010000002">
    <property type="protein sequence ID" value="NJB96671.1"/>
    <property type="molecule type" value="Genomic_DNA"/>
</dbReference>
<organism evidence="2 3">
    <name type="scientific">Sphingomonas trueperi</name>
    <dbReference type="NCBI Taxonomy" id="53317"/>
    <lineage>
        <taxon>Bacteria</taxon>
        <taxon>Pseudomonadati</taxon>
        <taxon>Pseudomonadota</taxon>
        <taxon>Alphaproteobacteria</taxon>
        <taxon>Sphingomonadales</taxon>
        <taxon>Sphingomonadaceae</taxon>
        <taxon>Sphingomonas</taxon>
    </lineage>
</organism>
<gene>
    <name evidence="2" type="ORF">GGR89_000971</name>
</gene>
<keyword evidence="1" id="KW-0732">Signal</keyword>
<reference evidence="2 3" key="1">
    <citation type="submission" date="2020-03" db="EMBL/GenBank/DDBJ databases">
        <title>Genomic Encyclopedia of Type Strains, Phase IV (KMG-IV): sequencing the most valuable type-strain genomes for metagenomic binning, comparative biology and taxonomic classification.</title>
        <authorList>
            <person name="Goeker M."/>
        </authorList>
    </citation>
    <scope>NUCLEOTIDE SEQUENCE [LARGE SCALE GENOMIC DNA]</scope>
    <source>
        <strain evidence="2 3">DSM 7225</strain>
    </source>
</reference>
<evidence type="ECO:0000313" key="2">
    <source>
        <dbReference type="EMBL" id="NJB96671.1"/>
    </source>
</evidence>
<evidence type="ECO:0000256" key="1">
    <source>
        <dbReference type="SAM" id="SignalP"/>
    </source>
</evidence>
<sequence length="225" mass="24749">MLGRRITLGMAALAAMCVSAPASAQFFFKSVDLSGPPVTGTEPGMIAQALPGASPAELRAALVWSLRAGLNVAALQCKFEPTLLADDNYVAARKDHDDEFNKAYDTLEKYFLKTTKTKKAAQNALDVFSTRVYSSFSTVSGQLSFCQTAASIGQDVVYAPRGTVGDVAQRRMRELRESLKAWGEQHFRTRRVTFVWPVLRPLPQFGNDKCWRKGEYQARKCGSLG</sequence>